<evidence type="ECO:0000313" key="3">
    <source>
        <dbReference type="Proteomes" id="UP001313282"/>
    </source>
</evidence>
<dbReference type="InterPro" id="IPR036047">
    <property type="entry name" value="F-box-like_dom_sf"/>
</dbReference>
<organism evidence="2 3">
    <name type="scientific">Orbilia javanica</name>
    <dbReference type="NCBI Taxonomy" id="47235"/>
    <lineage>
        <taxon>Eukaryota</taxon>
        <taxon>Fungi</taxon>
        <taxon>Dikarya</taxon>
        <taxon>Ascomycota</taxon>
        <taxon>Pezizomycotina</taxon>
        <taxon>Orbiliomycetes</taxon>
        <taxon>Orbiliales</taxon>
        <taxon>Orbiliaceae</taxon>
        <taxon>Orbilia</taxon>
    </lineage>
</organism>
<protein>
    <recommendedName>
        <fullName evidence="1">F-box domain-containing protein</fullName>
    </recommendedName>
</protein>
<dbReference type="SUPFAM" id="SSF81383">
    <property type="entry name" value="F-box domain"/>
    <property type="match status" value="1"/>
</dbReference>
<keyword evidence="3" id="KW-1185">Reference proteome</keyword>
<dbReference type="InterPro" id="IPR001810">
    <property type="entry name" value="F-box_dom"/>
</dbReference>
<evidence type="ECO:0000313" key="2">
    <source>
        <dbReference type="EMBL" id="KAK6348164.1"/>
    </source>
</evidence>
<sequence>MQRHLESCDLMGGSADFGPNSPGCAGSGSGPPNRNLFLDLPIDILVQITNGLKFRDLIALSLTTKGLRYLRPERPENRRELRCFFRIHRQFLSNEYVPQSQHKSRQKPQLIPPANCPYCRGRLCPPTCETALFLDSDSGFFFPRHLFPTHLAKFKYGGKYAGYIKELDQGFPSRKRPGQIYFYSTIWCEHHRCPRDMLSKSKYYKVKDELGAPLFLKEYNHWRQTKLSCHEVGLGYWVHDRWKVGYRLPPGARDPASIDENDLIPVHEKFFYDSMCLHCLSELPFDSYMDLWRQAQFLGYSCSCHKDWKLSGESQDEKRVRFGPRGWRTSCIRVRPPPVEHRGCHRCGYVSMKFTRIEAFDFVQKREDGVEIENGRTEGYWVYLATECAPGPAPAGYQGDELQRMYPARPQENAKLLDIIRGLDYGLIPLNPPRIGIQDLPYNVLRKIVGYLVEPVLDEDGYFFSLRASYCFVKCLYGDSAMDNVLQTLTEPYHILSDQIAHGYEFHTTKTYIAGQIDHKARRLTPEIHRDYYQTHP</sequence>
<gene>
    <name evidence="2" type="ORF">TWF718_005977</name>
</gene>
<dbReference type="AlphaFoldDB" id="A0AAN8MVW4"/>
<feature type="domain" description="F-box" evidence="1">
    <location>
        <begin position="34"/>
        <end position="81"/>
    </location>
</feature>
<dbReference type="Proteomes" id="UP001313282">
    <property type="component" value="Unassembled WGS sequence"/>
</dbReference>
<dbReference type="EMBL" id="JAVHNR010000003">
    <property type="protein sequence ID" value="KAK6348164.1"/>
    <property type="molecule type" value="Genomic_DNA"/>
</dbReference>
<accession>A0AAN8MVW4</accession>
<reference evidence="2 3" key="1">
    <citation type="submission" date="2019-10" db="EMBL/GenBank/DDBJ databases">
        <authorList>
            <person name="Palmer J.M."/>
        </authorList>
    </citation>
    <scope>NUCLEOTIDE SEQUENCE [LARGE SCALE GENOMIC DNA]</scope>
    <source>
        <strain evidence="2 3">TWF718</strain>
    </source>
</reference>
<dbReference type="Pfam" id="PF00646">
    <property type="entry name" value="F-box"/>
    <property type="match status" value="1"/>
</dbReference>
<name>A0AAN8MVW4_9PEZI</name>
<comment type="caution">
    <text evidence="2">The sequence shown here is derived from an EMBL/GenBank/DDBJ whole genome shotgun (WGS) entry which is preliminary data.</text>
</comment>
<proteinExistence type="predicted"/>
<evidence type="ECO:0000259" key="1">
    <source>
        <dbReference type="PROSITE" id="PS50181"/>
    </source>
</evidence>
<dbReference type="PROSITE" id="PS50181">
    <property type="entry name" value="FBOX"/>
    <property type="match status" value="1"/>
</dbReference>